<keyword evidence="7" id="KW-1185">Reference proteome</keyword>
<dbReference type="OrthoDB" id="6126910at2759"/>
<feature type="domain" description="Mab-21-like HhH/H2TH-like" evidence="4">
    <location>
        <begin position="256"/>
        <end position="344"/>
    </location>
</feature>
<evidence type="ECO:0000259" key="4">
    <source>
        <dbReference type="Pfam" id="PF20266"/>
    </source>
</evidence>
<dbReference type="Gene3D" id="1.10.1410.40">
    <property type="match status" value="1"/>
</dbReference>
<reference evidence="6" key="3">
    <citation type="submission" date="2015-06" db="UniProtKB">
        <authorList>
            <consortium name="EnsemblMetazoa"/>
        </authorList>
    </citation>
    <scope>IDENTIFICATION</scope>
</reference>
<sequence>MPLPKNKLNFFVKNFLRFFGQGDSVSHEPLIRDNFSTQDIEVCFVGSLFEKLTKDFTDCSIARVLFLDKTKRIGIEDGELSFAQICSEGCHSGYVKLLLPHNEASSGDTFYSGSDFSNVYSKEMSSEILHIKMLCAMRLDKRIGSATEIIDHQKIPEPETSVHNITDENSTEIGTSIGINCSVWPKEATEWQTRQRKNNWPTKQTIDDLVTLGCYLLPIPHHQSSDPGNEWQLSFAKVEMELFRQLGPHQKTCCLFMEILYQHYITDLGTLSLHHMKTCFLWMCEQVATDEWQEENTEDVLLRLLDDIILCMLKANIPDYFIPDNNTLDQFNPEDLRSTVETLQTIKDDIIQSRMPHLKLSNRYLIEDYDTIQAALDFNGVTKYTVQNYYSKPSGIFQQIMDIMPSDNTCDTSESEKYILASLGIGLTLVLTNQTTSAISAFSDGIDGMQMLGLLPKEWSTRLSSVLVSSLLIETALGVARCHITSVLEHIQELLSSHIKQTQGSEESLLAYAQSACLNVLYSRSYNDCDTVIDCLKALGSANHPLNCILRAAYSKVNKDEHGCKSWLQKFLKFESVILRTLVKIHSSKPTENAASRFEPGVQLIHVANMARQIAKEDKTKLNRLYVTAGMYTDILVYECEYAGGVLQVQAGLLASLMLVTSTQECDTLVVHALDNLTKPITYHQWFLVGFAWYTIKNFKKAKKAFKETLKHNPGHLGASIFGILCDERQGFFLSNRKKNASKSLVTINDSMETNYALNIYSLLGDDDIILLFSVFQIENLADDRNNVLILFFARHLHVKSALHKDRQMNINYSEMTEKLLKTQSNSIKFNSNCALHYLYFLHQSNRLEEFEHQLESFPSSYFDFHCPYLCFHHTEKVLLPDFISEALEHVNVVTVSAELFLLYMKAEFRQVKHLFQKVDLSILDSIPEILTQVEANTSVSIVSRLSESLNLSLAGSILNRQCQYENARSMYINALNRFPGNSPVVYQKIANCEDKLMNQTVAYVLQENFSEAYSIYSYLWASCIPRCSTDCSGILHLSEKLLDMAQEDHRALQLSANYLQYAITQHKEMTGGSILHVSHALAMLAYLEYMLSVKTLDGSEKQKLLQACQQHLLDASESSNSGSLYTHLGNLLVEQERHSEALPYLDKALELGIRIGVYQEEALPHELLSATHQFRVDNYLPIDPVFQILVCFSEGHYRSFVVYASYLMAICKLHSGEDLSSVIETLRSFCEAKDFCEHSVLGLILLNVGNYKEAAVHFEKEIQNGMFHKRKTMMEFMILSKCCFMLQDVCDSEVLKELISEWIFMLESSEKEAVVIDSLNLVMYEAVGPVSLGLYLANTLSRCLDMSDSAILNKATEVYAFLQKELGGVDHLVNGMNTNLAIIMSEKFSSLQDGPEREAIRQQATEAFIRALSGPETSLTTTKLAYAEFLLNQEKFVEAVEQSKIAAEIAREMIGGMLAQSIEDDEELSDSDMQMINFYLQKSLAPASNYLIIGYSMLHDFDKVFDVVDTLVTFMQRAQDLEVDPLVYLIKYITDLSKFKNSIDTVVSYYYAVVERYPASKFIPNIHNSMGCILFAYSKTLTDQIEEAKYIQKAKESFMEALLYDEATMALYADYINFLYNIGEYEAALTCICESDSLPDSAKGSNSYGHDDLNCVDHCIQQLIKSSQSGRYLTDSHFYVQYLRVAVLIALQKEQTFIESEIQVLLEDGEDKNVDCVQLMCNYLTEQIKR</sequence>
<comment type="similarity">
    <text evidence="1">Belongs to the mab-21 family.</text>
</comment>
<dbReference type="HOGENOM" id="CLU_239978_0_0_1"/>
<feature type="repeat" description="TPR" evidence="2">
    <location>
        <begin position="1123"/>
        <end position="1156"/>
    </location>
</feature>
<dbReference type="EMBL" id="KB303505">
    <property type="protein sequence ID" value="ELU03067.1"/>
    <property type="molecule type" value="Genomic_DNA"/>
</dbReference>
<dbReference type="EMBL" id="AMQN01008596">
    <property type="status" value="NOT_ANNOTATED_CDS"/>
    <property type="molecule type" value="Genomic_DNA"/>
</dbReference>
<dbReference type="InterPro" id="IPR024810">
    <property type="entry name" value="MAB21L/cGLR"/>
</dbReference>
<feature type="repeat" description="TPR" evidence="2">
    <location>
        <begin position="683"/>
        <end position="716"/>
    </location>
</feature>
<evidence type="ECO:0000313" key="7">
    <source>
        <dbReference type="Proteomes" id="UP000014760"/>
    </source>
</evidence>
<feature type="domain" description="Mab-21-like nucleotidyltransferase" evidence="3">
    <location>
        <begin position="172"/>
        <end position="244"/>
    </location>
</feature>
<dbReference type="InterPro" id="IPR019734">
    <property type="entry name" value="TPR_rpt"/>
</dbReference>
<dbReference type="SMART" id="SM01265">
    <property type="entry name" value="Mab-21"/>
    <property type="match status" value="1"/>
</dbReference>
<proteinExistence type="inferred from homology"/>
<accession>R7UII0</accession>
<dbReference type="Pfam" id="PF13181">
    <property type="entry name" value="TPR_8"/>
    <property type="match status" value="1"/>
</dbReference>
<name>R7UII0_CAPTE</name>
<dbReference type="Pfam" id="PF03281">
    <property type="entry name" value="Mab-21"/>
    <property type="match status" value="1"/>
</dbReference>
<dbReference type="PROSITE" id="PS50005">
    <property type="entry name" value="TPR"/>
    <property type="match status" value="2"/>
</dbReference>
<gene>
    <name evidence="5" type="ORF">CAPTEDRAFT_186796</name>
</gene>
<organism evidence="5">
    <name type="scientific">Capitella teleta</name>
    <name type="common">Polychaete worm</name>
    <dbReference type="NCBI Taxonomy" id="283909"/>
    <lineage>
        <taxon>Eukaryota</taxon>
        <taxon>Metazoa</taxon>
        <taxon>Spiralia</taxon>
        <taxon>Lophotrochozoa</taxon>
        <taxon>Annelida</taxon>
        <taxon>Polychaeta</taxon>
        <taxon>Sedentaria</taxon>
        <taxon>Scolecida</taxon>
        <taxon>Capitellidae</taxon>
        <taxon>Capitella</taxon>
    </lineage>
</organism>
<dbReference type="InterPro" id="IPR046906">
    <property type="entry name" value="Mab-21_HhH/H2TH-like"/>
</dbReference>
<dbReference type="EnsemblMetazoa" id="CapteT186796">
    <property type="protein sequence ID" value="CapteP186796"/>
    <property type="gene ID" value="CapteG186796"/>
</dbReference>
<dbReference type="Proteomes" id="UP000014760">
    <property type="component" value="Unassembled WGS sequence"/>
</dbReference>
<dbReference type="PANTHER" id="PTHR10656">
    <property type="entry name" value="CELL FATE DETERMINING PROTEIN MAB21-RELATED"/>
    <property type="match status" value="1"/>
</dbReference>
<protein>
    <submittedName>
        <fullName evidence="5 6">Uncharacterized protein</fullName>
    </submittedName>
</protein>
<evidence type="ECO:0000259" key="3">
    <source>
        <dbReference type="Pfam" id="PF03281"/>
    </source>
</evidence>
<evidence type="ECO:0000313" key="6">
    <source>
        <dbReference type="EnsemblMetazoa" id="CapteP186796"/>
    </source>
</evidence>
<dbReference type="Gene3D" id="1.25.40.10">
    <property type="entry name" value="Tetratricopeptide repeat domain"/>
    <property type="match status" value="1"/>
</dbReference>
<reference evidence="5 7" key="2">
    <citation type="journal article" date="2013" name="Nature">
        <title>Insights into bilaterian evolution from three spiralian genomes.</title>
        <authorList>
            <person name="Simakov O."/>
            <person name="Marletaz F."/>
            <person name="Cho S.J."/>
            <person name="Edsinger-Gonzales E."/>
            <person name="Havlak P."/>
            <person name="Hellsten U."/>
            <person name="Kuo D.H."/>
            <person name="Larsson T."/>
            <person name="Lv J."/>
            <person name="Arendt D."/>
            <person name="Savage R."/>
            <person name="Osoegawa K."/>
            <person name="de Jong P."/>
            <person name="Grimwood J."/>
            <person name="Chapman J.A."/>
            <person name="Shapiro H."/>
            <person name="Aerts A."/>
            <person name="Otillar R.P."/>
            <person name="Terry A.Y."/>
            <person name="Boore J.L."/>
            <person name="Grigoriev I.V."/>
            <person name="Lindberg D.R."/>
            <person name="Seaver E.C."/>
            <person name="Weisblat D.A."/>
            <person name="Putnam N.H."/>
            <person name="Rokhsar D.S."/>
        </authorList>
    </citation>
    <scope>NUCLEOTIDE SEQUENCE</scope>
    <source>
        <strain evidence="5 7">I ESC-2004</strain>
    </source>
</reference>
<reference evidence="7" key="1">
    <citation type="submission" date="2012-12" db="EMBL/GenBank/DDBJ databases">
        <authorList>
            <person name="Hellsten U."/>
            <person name="Grimwood J."/>
            <person name="Chapman J.A."/>
            <person name="Shapiro H."/>
            <person name="Aerts A."/>
            <person name="Otillar R.P."/>
            <person name="Terry A.Y."/>
            <person name="Boore J.L."/>
            <person name="Simakov O."/>
            <person name="Marletaz F."/>
            <person name="Cho S.-J."/>
            <person name="Edsinger-Gonzales E."/>
            <person name="Havlak P."/>
            <person name="Kuo D.-H."/>
            <person name="Larsson T."/>
            <person name="Lv J."/>
            <person name="Arendt D."/>
            <person name="Savage R."/>
            <person name="Osoegawa K."/>
            <person name="de Jong P."/>
            <person name="Lindberg D.R."/>
            <person name="Seaver E.C."/>
            <person name="Weisblat D.A."/>
            <person name="Putnam N.H."/>
            <person name="Grigoriev I.V."/>
            <person name="Rokhsar D.S."/>
        </authorList>
    </citation>
    <scope>NUCLEOTIDE SEQUENCE</scope>
    <source>
        <strain evidence="7">I ESC-2004</strain>
    </source>
</reference>
<dbReference type="PANTHER" id="PTHR10656:SF69">
    <property type="entry name" value="MAB-21-LIKE HHH_H2TH-LIKE DOMAIN-CONTAINING PROTEIN"/>
    <property type="match status" value="1"/>
</dbReference>
<dbReference type="Pfam" id="PF20266">
    <property type="entry name" value="Mab-21_C"/>
    <property type="match status" value="1"/>
</dbReference>
<evidence type="ECO:0000256" key="2">
    <source>
        <dbReference type="PROSITE-ProRule" id="PRU00339"/>
    </source>
</evidence>
<evidence type="ECO:0000256" key="1">
    <source>
        <dbReference type="ARBA" id="ARBA00008307"/>
    </source>
</evidence>
<dbReference type="InterPro" id="IPR011990">
    <property type="entry name" value="TPR-like_helical_dom_sf"/>
</dbReference>
<dbReference type="SMART" id="SM00028">
    <property type="entry name" value="TPR"/>
    <property type="match status" value="3"/>
</dbReference>
<evidence type="ECO:0000313" key="5">
    <source>
        <dbReference type="EMBL" id="ELU03067.1"/>
    </source>
</evidence>
<dbReference type="InterPro" id="IPR046903">
    <property type="entry name" value="Mab-21-like_nuc_Trfase"/>
</dbReference>
<dbReference type="SUPFAM" id="SSF48452">
    <property type="entry name" value="TPR-like"/>
    <property type="match status" value="1"/>
</dbReference>
<keyword evidence="2" id="KW-0802">TPR repeat</keyword>